<feature type="domain" description="RNA polymerase sigma-70 region 2" evidence="7">
    <location>
        <begin position="26"/>
        <end position="93"/>
    </location>
</feature>
<evidence type="ECO:0000259" key="8">
    <source>
        <dbReference type="Pfam" id="PF08281"/>
    </source>
</evidence>
<dbReference type="InterPro" id="IPR036388">
    <property type="entry name" value="WH-like_DNA-bd_sf"/>
</dbReference>
<dbReference type="InterPro" id="IPR039425">
    <property type="entry name" value="RNA_pol_sigma-70-like"/>
</dbReference>
<dbReference type="EMBL" id="JAAZON010000266">
    <property type="protein sequence ID" value="NMC62733.1"/>
    <property type="molecule type" value="Genomic_DNA"/>
</dbReference>
<dbReference type="InterPro" id="IPR013249">
    <property type="entry name" value="RNA_pol_sigma70_r4_t2"/>
</dbReference>
<protein>
    <recommendedName>
        <fullName evidence="6">RNA polymerase sigma factor</fullName>
    </recommendedName>
</protein>
<keyword evidence="4 6" id="KW-0238">DNA-binding</keyword>
<keyword evidence="3 6" id="KW-0731">Sigma factor</keyword>
<evidence type="ECO:0000313" key="10">
    <source>
        <dbReference type="Proteomes" id="UP000524246"/>
    </source>
</evidence>
<dbReference type="PROSITE" id="PS01063">
    <property type="entry name" value="SIGMA70_ECF"/>
    <property type="match status" value="1"/>
</dbReference>
<proteinExistence type="inferred from homology"/>
<dbReference type="InterPro" id="IPR013324">
    <property type="entry name" value="RNA_pol_sigma_r3/r4-like"/>
</dbReference>
<evidence type="ECO:0000256" key="6">
    <source>
        <dbReference type="RuleBase" id="RU000716"/>
    </source>
</evidence>
<reference evidence="9 10" key="1">
    <citation type="journal article" date="2020" name="Biotechnol. Biofuels">
        <title>New insights from the biogas microbiome by comprehensive genome-resolved metagenomics of nearly 1600 species originating from multiple anaerobic digesters.</title>
        <authorList>
            <person name="Campanaro S."/>
            <person name="Treu L."/>
            <person name="Rodriguez-R L.M."/>
            <person name="Kovalovszki A."/>
            <person name="Ziels R.M."/>
            <person name="Maus I."/>
            <person name="Zhu X."/>
            <person name="Kougias P.G."/>
            <person name="Basile A."/>
            <person name="Luo G."/>
            <person name="Schluter A."/>
            <person name="Konstantinidis K.T."/>
            <person name="Angelidaki I."/>
        </authorList>
    </citation>
    <scope>NUCLEOTIDE SEQUENCE [LARGE SCALE GENOMIC DNA]</scope>
    <source>
        <strain evidence="9">AS27yjCOA_65</strain>
    </source>
</reference>
<evidence type="ECO:0000259" key="7">
    <source>
        <dbReference type="Pfam" id="PF04542"/>
    </source>
</evidence>
<dbReference type="PANTHER" id="PTHR43133:SF51">
    <property type="entry name" value="RNA POLYMERASE SIGMA FACTOR"/>
    <property type="match status" value="1"/>
</dbReference>
<dbReference type="GO" id="GO:0016987">
    <property type="term" value="F:sigma factor activity"/>
    <property type="evidence" value="ECO:0007669"/>
    <property type="project" value="UniProtKB-KW"/>
</dbReference>
<evidence type="ECO:0000256" key="2">
    <source>
        <dbReference type="ARBA" id="ARBA00023015"/>
    </source>
</evidence>
<dbReference type="InterPro" id="IPR013325">
    <property type="entry name" value="RNA_pol_sigma_r2"/>
</dbReference>
<dbReference type="AlphaFoldDB" id="A0A7X9FRV4"/>
<gene>
    <name evidence="9" type="ORF">GYA55_06135</name>
</gene>
<evidence type="ECO:0000313" key="9">
    <source>
        <dbReference type="EMBL" id="NMC62733.1"/>
    </source>
</evidence>
<dbReference type="InterPro" id="IPR014284">
    <property type="entry name" value="RNA_pol_sigma-70_dom"/>
</dbReference>
<dbReference type="Pfam" id="PF04542">
    <property type="entry name" value="Sigma70_r2"/>
    <property type="match status" value="1"/>
</dbReference>
<name>A0A7X9FRV4_9DELT</name>
<dbReference type="NCBIfam" id="TIGR02937">
    <property type="entry name" value="sigma70-ECF"/>
    <property type="match status" value="1"/>
</dbReference>
<comment type="similarity">
    <text evidence="1 6">Belongs to the sigma-70 factor family. ECF subfamily.</text>
</comment>
<keyword evidence="5 6" id="KW-0804">Transcription</keyword>
<feature type="non-terminal residue" evidence="9">
    <location>
        <position position="177"/>
    </location>
</feature>
<dbReference type="Proteomes" id="UP000524246">
    <property type="component" value="Unassembled WGS sequence"/>
</dbReference>
<dbReference type="Gene3D" id="1.10.1740.10">
    <property type="match status" value="1"/>
</dbReference>
<dbReference type="CDD" id="cd06171">
    <property type="entry name" value="Sigma70_r4"/>
    <property type="match status" value="1"/>
</dbReference>
<keyword evidence="2 6" id="KW-0805">Transcription regulation</keyword>
<dbReference type="Gene3D" id="1.10.10.10">
    <property type="entry name" value="Winged helix-like DNA-binding domain superfamily/Winged helix DNA-binding domain"/>
    <property type="match status" value="1"/>
</dbReference>
<dbReference type="GO" id="GO:0003677">
    <property type="term" value="F:DNA binding"/>
    <property type="evidence" value="ECO:0007669"/>
    <property type="project" value="UniProtKB-KW"/>
</dbReference>
<evidence type="ECO:0000256" key="3">
    <source>
        <dbReference type="ARBA" id="ARBA00023082"/>
    </source>
</evidence>
<dbReference type="InterPro" id="IPR000838">
    <property type="entry name" value="RNA_pol_sigma70_ECF_CS"/>
</dbReference>
<evidence type="ECO:0000256" key="4">
    <source>
        <dbReference type="ARBA" id="ARBA00023125"/>
    </source>
</evidence>
<dbReference type="GO" id="GO:0006352">
    <property type="term" value="P:DNA-templated transcription initiation"/>
    <property type="evidence" value="ECO:0007669"/>
    <property type="project" value="InterPro"/>
</dbReference>
<dbReference type="InterPro" id="IPR007627">
    <property type="entry name" value="RNA_pol_sigma70_r2"/>
</dbReference>
<comment type="caution">
    <text evidence="9">The sequence shown here is derived from an EMBL/GenBank/DDBJ whole genome shotgun (WGS) entry which is preliminary data.</text>
</comment>
<evidence type="ECO:0000256" key="1">
    <source>
        <dbReference type="ARBA" id="ARBA00010641"/>
    </source>
</evidence>
<dbReference type="Pfam" id="PF08281">
    <property type="entry name" value="Sigma70_r4_2"/>
    <property type="match status" value="1"/>
</dbReference>
<evidence type="ECO:0000256" key="5">
    <source>
        <dbReference type="ARBA" id="ARBA00023163"/>
    </source>
</evidence>
<organism evidence="9 10">
    <name type="scientific">SAR324 cluster bacterium</name>
    <dbReference type="NCBI Taxonomy" id="2024889"/>
    <lineage>
        <taxon>Bacteria</taxon>
        <taxon>Deltaproteobacteria</taxon>
        <taxon>SAR324 cluster</taxon>
    </lineage>
</organism>
<feature type="domain" description="RNA polymerase sigma factor 70 region 4 type 2" evidence="8">
    <location>
        <begin position="131"/>
        <end position="177"/>
    </location>
</feature>
<dbReference type="SUPFAM" id="SSF88946">
    <property type="entry name" value="Sigma2 domain of RNA polymerase sigma factors"/>
    <property type="match status" value="1"/>
</dbReference>
<dbReference type="PANTHER" id="PTHR43133">
    <property type="entry name" value="RNA POLYMERASE ECF-TYPE SIGMA FACTO"/>
    <property type="match status" value="1"/>
</dbReference>
<sequence>MTTQKKSDQELIDLMKGGDELAFAELVERYSQKVHNLAMRLTRSEEDTEEVLQDVFVTIYRKIASFEAKSAFSSWLYRITVNTAFMKLRRNRRQNLISFDECETHLEDKIHSNGNSTSQLTSIGSQDELRQTLQRAVNKLPYEYKLIFILRDVDGLSNQAVSEIMQLSVAAIKSRLH</sequence>
<accession>A0A7X9FRV4</accession>
<dbReference type="SUPFAM" id="SSF88659">
    <property type="entry name" value="Sigma3 and sigma4 domains of RNA polymerase sigma factors"/>
    <property type="match status" value="1"/>
</dbReference>